<keyword evidence="2" id="KW-0677">Repeat</keyword>
<keyword evidence="3" id="KW-0201">Cytochrome c-type biogenesis</keyword>
<keyword evidence="6" id="KW-1133">Transmembrane helix</keyword>
<gene>
    <name evidence="9" type="primary">ccmI</name>
    <name evidence="9" type="ORF">EHS89_10130</name>
</gene>
<evidence type="ECO:0000256" key="5">
    <source>
        <dbReference type="PROSITE-ProRule" id="PRU00339"/>
    </source>
</evidence>
<dbReference type="PANTHER" id="PTHR47870">
    <property type="entry name" value="CYTOCHROME C-TYPE BIOGENESIS PROTEIN CCMH"/>
    <property type="match status" value="1"/>
</dbReference>
<dbReference type="InterPro" id="IPR056413">
    <property type="entry name" value="TPR_CcmH_CycH"/>
</dbReference>
<sequence length="417" mass="45346">MTALWLGIALLSLLAIAFVLFPVYRASQQQANVEPEIDRSSLNISIYQERLLELEQEFSAGNLDKENFESLKLELEKNLLQDVDDTEQTSKAKLKITRQAVVIALLLALLMPVLGLAVYGKYGHSQELQQALNQPADPFNGQKPTIEEAVAELKNRLVQEPENAEGWYLLANTLMGMQDYTGAAEGYANALKYLPEEAEQYAGVNGQYAQALFFANQGQMTDQIRAEVAKTLAREEFEITALGLLGIEAYERSDYRSALEFWGKGLINASGEQADSLKAGMRSARDKLLAAGESVPDMPELAEASIQLMVNLDPSLKDKVTADQPVFIFARPVGGRMPLAAVRLTVADLPAAVTLDDSLAMSPEARLSSADKVEVIARVSTSGEPRPVAGDLSGTISSVAVQGQVDILELSIDQVVE</sequence>
<dbReference type="Gene3D" id="1.25.40.10">
    <property type="entry name" value="Tetratricopeptide repeat domain"/>
    <property type="match status" value="1"/>
</dbReference>
<dbReference type="PROSITE" id="PS50005">
    <property type="entry name" value="TPR"/>
    <property type="match status" value="1"/>
</dbReference>
<dbReference type="GO" id="GO:0030313">
    <property type="term" value="C:cell envelope"/>
    <property type="evidence" value="ECO:0007669"/>
    <property type="project" value="UniProtKB-SubCell"/>
</dbReference>
<evidence type="ECO:0000256" key="4">
    <source>
        <dbReference type="ARBA" id="ARBA00022803"/>
    </source>
</evidence>
<comment type="subcellular location">
    <subcellularLocation>
        <location evidence="1">Cell envelope</location>
    </subcellularLocation>
</comment>
<dbReference type="InterPro" id="IPR017560">
    <property type="entry name" value="Cyt_c_biogenesis_CcmI"/>
</dbReference>
<evidence type="ECO:0000313" key="9">
    <source>
        <dbReference type="EMBL" id="RRC99203.1"/>
    </source>
</evidence>
<evidence type="ECO:0000259" key="7">
    <source>
        <dbReference type="Pfam" id="PF23892"/>
    </source>
</evidence>
<feature type="domain" description="Cytochrome c-type biogenesis protein H Ig-like" evidence="7">
    <location>
        <begin position="306"/>
        <end position="413"/>
    </location>
</feature>
<dbReference type="Proteomes" id="UP000267535">
    <property type="component" value="Unassembled WGS sequence"/>
</dbReference>
<dbReference type="InterPro" id="IPR051263">
    <property type="entry name" value="C-type_cytochrome_biogenesis"/>
</dbReference>
<dbReference type="GO" id="GO:0005886">
    <property type="term" value="C:plasma membrane"/>
    <property type="evidence" value="ECO:0007669"/>
    <property type="project" value="TreeGrafter"/>
</dbReference>
<dbReference type="SUPFAM" id="SSF48452">
    <property type="entry name" value="TPR-like"/>
    <property type="match status" value="1"/>
</dbReference>
<organism evidence="9 10">
    <name type="scientific">Amphritea balenae</name>
    <dbReference type="NCBI Taxonomy" id="452629"/>
    <lineage>
        <taxon>Bacteria</taxon>
        <taxon>Pseudomonadati</taxon>
        <taxon>Pseudomonadota</taxon>
        <taxon>Gammaproteobacteria</taxon>
        <taxon>Oceanospirillales</taxon>
        <taxon>Oceanospirillaceae</taxon>
        <taxon>Amphritea</taxon>
    </lineage>
</organism>
<dbReference type="NCBIfam" id="TIGR03142">
    <property type="entry name" value="cytochro_ccmI"/>
    <property type="match status" value="1"/>
</dbReference>
<evidence type="ECO:0000256" key="2">
    <source>
        <dbReference type="ARBA" id="ARBA00022737"/>
    </source>
</evidence>
<reference evidence="9 10" key="1">
    <citation type="submission" date="2018-11" db="EMBL/GenBank/DDBJ databases">
        <title>The draft genome sequence of Amphritea balenae JAMM 1525T.</title>
        <authorList>
            <person name="Fang Z."/>
            <person name="Zhang Y."/>
            <person name="Han X."/>
        </authorList>
    </citation>
    <scope>NUCLEOTIDE SEQUENCE [LARGE SCALE GENOMIC DNA]</scope>
    <source>
        <strain evidence="9 10">JAMM 1525</strain>
    </source>
</reference>
<dbReference type="GO" id="GO:0017004">
    <property type="term" value="P:cytochrome complex assembly"/>
    <property type="evidence" value="ECO:0007669"/>
    <property type="project" value="UniProtKB-KW"/>
</dbReference>
<evidence type="ECO:0000256" key="6">
    <source>
        <dbReference type="SAM" id="Phobius"/>
    </source>
</evidence>
<keyword evidence="10" id="KW-1185">Reference proteome</keyword>
<dbReference type="InterPro" id="IPR011990">
    <property type="entry name" value="TPR-like_helical_dom_sf"/>
</dbReference>
<dbReference type="PANTHER" id="PTHR47870:SF4">
    <property type="entry name" value="CYTOCHROME C-TYPE BIOGENESIS PROTEIN CYCH"/>
    <property type="match status" value="1"/>
</dbReference>
<keyword evidence="4 5" id="KW-0802">TPR repeat</keyword>
<dbReference type="Pfam" id="PF23892">
    <property type="entry name" value="Ig_CycH"/>
    <property type="match status" value="1"/>
</dbReference>
<evidence type="ECO:0000259" key="8">
    <source>
        <dbReference type="Pfam" id="PF23914"/>
    </source>
</evidence>
<dbReference type="InterPro" id="IPR056412">
    <property type="entry name" value="Ig_CycH"/>
</dbReference>
<evidence type="ECO:0000256" key="1">
    <source>
        <dbReference type="ARBA" id="ARBA00004196"/>
    </source>
</evidence>
<proteinExistence type="predicted"/>
<dbReference type="OrthoDB" id="9776053at2"/>
<evidence type="ECO:0000256" key="3">
    <source>
        <dbReference type="ARBA" id="ARBA00022748"/>
    </source>
</evidence>
<protein>
    <submittedName>
        <fullName evidence="9">C-type cytochrome biogenesis protein CcmI</fullName>
    </submittedName>
</protein>
<comment type="caution">
    <text evidence="9">The sequence shown here is derived from an EMBL/GenBank/DDBJ whole genome shotgun (WGS) entry which is preliminary data.</text>
</comment>
<name>A0A3P1SQ03_9GAMM</name>
<evidence type="ECO:0000313" key="10">
    <source>
        <dbReference type="Proteomes" id="UP000267535"/>
    </source>
</evidence>
<dbReference type="EMBL" id="RQXV01000005">
    <property type="protein sequence ID" value="RRC99203.1"/>
    <property type="molecule type" value="Genomic_DNA"/>
</dbReference>
<feature type="domain" description="Cytochrome c-type biogenesis protein H TPR" evidence="8">
    <location>
        <begin position="146"/>
        <end position="264"/>
    </location>
</feature>
<dbReference type="SMART" id="SM00028">
    <property type="entry name" value="TPR"/>
    <property type="match status" value="2"/>
</dbReference>
<feature type="transmembrane region" description="Helical" evidence="6">
    <location>
        <begin position="100"/>
        <end position="119"/>
    </location>
</feature>
<keyword evidence="6" id="KW-0472">Membrane</keyword>
<feature type="repeat" description="TPR" evidence="5">
    <location>
        <begin position="164"/>
        <end position="197"/>
    </location>
</feature>
<dbReference type="InterPro" id="IPR019734">
    <property type="entry name" value="TPR_rpt"/>
</dbReference>
<accession>A0A3P1SQ03</accession>
<keyword evidence="6" id="KW-0812">Transmembrane</keyword>
<dbReference type="AlphaFoldDB" id="A0A3P1SQ03"/>
<dbReference type="RefSeq" id="WP_124926039.1">
    <property type="nucleotide sequence ID" value="NZ_BMOH01000004.1"/>
</dbReference>
<dbReference type="Pfam" id="PF23914">
    <property type="entry name" value="TPR_CcmH_CycH"/>
    <property type="match status" value="1"/>
</dbReference>